<dbReference type="EMBL" id="CP123759">
    <property type="protein sequence ID" value="WGO83122.1"/>
    <property type="molecule type" value="Genomic_DNA"/>
</dbReference>
<dbReference type="InterPro" id="IPR001608">
    <property type="entry name" value="Ala_racemase_N"/>
</dbReference>
<comment type="catalytic activity">
    <reaction evidence="1 8">
        <text>L-alanine = D-alanine</text>
        <dbReference type="Rhea" id="RHEA:20249"/>
        <dbReference type="ChEBI" id="CHEBI:57416"/>
        <dbReference type="ChEBI" id="CHEBI:57972"/>
        <dbReference type="EC" id="5.1.1.1"/>
    </reaction>
</comment>
<dbReference type="Gene3D" id="3.20.20.10">
    <property type="entry name" value="Alanine racemase"/>
    <property type="match status" value="1"/>
</dbReference>
<sequence length="361" mass="39587">MKAATAVIHRRALRHNLQRVREIAVHSRIIAVVKANAYGHGLLETAHTVKDLADSFGVARISEAIALRENGISNPILLLEGFFDLAELPIITRHAIDVVVQSIEQLETLEQIKLEKPIKVWMKLDTGMHRLGFRPEEAAISYARLMACQNIQKPINIMSHFSRADEPGLPAATNQQLACFNAFIKDKPGEKSIAASAGILLWQSSYFDWVRPGIMMYGASAQEGKQGKDFGLLPAMTLKSNLIAIRQHKAGEPVGYGGVWVSEQDTNLGVVAIGYGDGYPRNAPSGTPVLINGRKVPIVGRVSMDMISVDLGFESKDKVGDEAIIWGELLPVEEVAAYTGVSDYELLTKLTSRVAMEYLDE</sequence>
<dbReference type="InterPro" id="IPR011079">
    <property type="entry name" value="Ala_racemase_C"/>
</dbReference>
<dbReference type="Pfam" id="PF00842">
    <property type="entry name" value="Ala_racemase_C"/>
    <property type="match status" value="1"/>
</dbReference>
<dbReference type="Pfam" id="PF01168">
    <property type="entry name" value="Ala_racemase_N"/>
    <property type="match status" value="1"/>
</dbReference>
<reference evidence="10 11" key="1">
    <citation type="submission" date="2023-04" db="EMBL/GenBank/DDBJ databases">
        <title>Genome dynamics across the evolutionary transition to endosymbiosis.</title>
        <authorList>
            <person name="Siozios S."/>
            <person name="Nadal-Jimenez P."/>
            <person name="Azagi T."/>
            <person name="Sprong H."/>
            <person name="Frost C.L."/>
            <person name="Parratt S.R."/>
            <person name="Taylor G."/>
            <person name="Brettell L."/>
            <person name="Lew K.C."/>
            <person name="Croft L."/>
            <person name="King K.C."/>
            <person name="Brockhurst M.A."/>
            <person name="Hypsa V."/>
            <person name="Novakova E."/>
            <person name="Darby A.C."/>
            <person name="Hurst G.D.D."/>
        </authorList>
    </citation>
    <scope>NUCLEOTIDE SEQUENCE [LARGE SCALE GENOMIC DNA]</scope>
    <source>
        <strain evidence="11">aApi_AU</strain>
    </source>
</reference>
<dbReference type="GO" id="GO:0008784">
    <property type="term" value="F:alanine racemase activity"/>
    <property type="evidence" value="ECO:0007669"/>
    <property type="project" value="UniProtKB-EC"/>
</dbReference>
<comment type="function">
    <text evidence="8">Catalyzes the interconversion of L-alanine and D-alanine. May also act on other amino acids.</text>
</comment>
<dbReference type="NCBIfam" id="TIGR00492">
    <property type="entry name" value="alr"/>
    <property type="match status" value="1"/>
</dbReference>
<name>A0ABY8P1P8_9GAMM</name>
<dbReference type="RefSeq" id="WP_280937788.1">
    <property type="nucleotide sequence ID" value="NZ_CP123759.1"/>
</dbReference>
<dbReference type="PROSITE" id="PS00395">
    <property type="entry name" value="ALANINE_RACEMASE"/>
    <property type="match status" value="1"/>
</dbReference>
<dbReference type="Proteomes" id="UP001231859">
    <property type="component" value="Chromosome"/>
</dbReference>
<evidence type="ECO:0000256" key="5">
    <source>
        <dbReference type="ARBA" id="ARBA00022898"/>
    </source>
</evidence>
<evidence type="ECO:0000313" key="11">
    <source>
        <dbReference type="Proteomes" id="UP001231859"/>
    </source>
</evidence>
<evidence type="ECO:0000259" key="9">
    <source>
        <dbReference type="SMART" id="SM01005"/>
    </source>
</evidence>
<evidence type="ECO:0000256" key="6">
    <source>
        <dbReference type="ARBA" id="ARBA00023235"/>
    </source>
</evidence>
<evidence type="ECO:0000256" key="4">
    <source>
        <dbReference type="ARBA" id="ARBA00007880"/>
    </source>
</evidence>
<comment type="similarity">
    <text evidence="4 8">Belongs to the alanine racemase family.</text>
</comment>
<dbReference type="HAMAP" id="MF_01201">
    <property type="entry name" value="Ala_racemase"/>
    <property type="match status" value="1"/>
</dbReference>
<comment type="pathway">
    <text evidence="3">Cell wall biogenesis; peptidoglycan biosynthesis.</text>
</comment>
<evidence type="ECO:0000256" key="2">
    <source>
        <dbReference type="ARBA" id="ARBA00001933"/>
    </source>
</evidence>
<protein>
    <recommendedName>
        <fullName evidence="8">Alanine racemase</fullName>
        <ecNumber evidence="8">5.1.1.1</ecNumber>
    </recommendedName>
</protein>
<dbReference type="PANTHER" id="PTHR30511">
    <property type="entry name" value="ALANINE RACEMASE"/>
    <property type="match status" value="1"/>
</dbReference>
<evidence type="ECO:0000256" key="1">
    <source>
        <dbReference type="ARBA" id="ARBA00000316"/>
    </source>
</evidence>
<feature type="active site" description="Proton acceptor; specific for L-alanine" evidence="8">
    <location>
        <position position="256"/>
    </location>
</feature>
<dbReference type="InterPro" id="IPR029066">
    <property type="entry name" value="PLP-binding_barrel"/>
</dbReference>
<dbReference type="PRINTS" id="PR00992">
    <property type="entry name" value="ALARACEMASE"/>
</dbReference>
<keyword evidence="5 8" id="KW-0663">Pyridoxal phosphate</keyword>
<dbReference type="SUPFAM" id="SSF50621">
    <property type="entry name" value="Alanine racemase C-terminal domain-like"/>
    <property type="match status" value="1"/>
</dbReference>
<feature type="modified residue" description="N6-(pyridoxal phosphate)lysine" evidence="8">
    <location>
        <position position="34"/>
    </location>
</feature>
<comment type="cofactor">
    <cofactor evidence="2 8">
        <name>pyridoxal 5'-phosphate</name>
        <dbReference type="ChEBI" id="CHEBI:597326"/>
    </cofactor>
</comment>
<proteinExistence type="inferred from homology"/>
<feature type="binding site" evidence="8">
    <location>
        <position position="304"/>
    </location>
    <ligand>
        <name>substrate</name>
    </ligand>
</feature>
<evidence type="ECO:0000256" key="7">
    <source>
        <dbReference type="ARBA" id="ARBA00037912"/>
    </source>
</evidence>
<evidence type="ECO:0000256" key="3">
    <source>
        <dbReference type="ARBA" id="ARBA00004752"/>
    </source>
</evidence>
<feature type="domain" description="Alanine racemase C-terminal" evidence="9">
    <location>
        <begin position="235"/>
        <end position="359"/>
    </location>
</feature>
<dbReference type="SMART" id="SM01005">
    <property type="entry name" value="Ala_racemase_C"/>
    <property type="match status" value="1"/>
</dbReference>
<keyword evidence="6 8" id="KW-0413">Isomerase</keyword>
<evidence type="ECO:0000313" key="10">
    <source>
        <dbReference type="EMBL" id="WGO83122.1"/>
    </source>
</evidence>
<dbReference type="InterPro" id="IPR000821">
    <property type="entry name" value="Ala_racemase"/>
</dbReference>
<feature type="binding site" evidence="8">
    <location>
        <position position="130"/>
    </location>
    <ligand>
        <name>substrate</name>
    </ligand>
</feature>
<dbReference type="CDD" id="cd06827">
    <property type="entry name" value="PLPDE_III_AR_proteobact"/>
    <property type="match status" value="1"/>
</dbReference>
<organism evidence="10 11">
    <name type="scientific">Arsenophonus apicola</name>
    <dbReference type="NCBI Taxonomy" id="2879119"/>
    <lineage>
        <taxon>Bacteria</taxon>
        <taxon>Pseudomonadati</taxon>
        <taxon>Pseudomonadota</taxon>
        <taxon>Gammaproteobacteria</taxon>
        <taxon>Enterobacterales</taxon>
        <taxon>Morganellaceae</taxon>
        <taxon>Arsenophonus</taxon>
    </lineage>
</organism>
<dbReference type="InterPro" id="IPR009006">
    <property type="entry name" value="Ala_racemase/Decarboxylase_C"/>
</dbReference>
<keyword evidence="11" id="KW-1185">Reference proteome</keyword>
<accession>A0ABY8P1P8</accession>
<dbReference type="SUPFAM" id="SSF51419">
    <property type="entry name" value="PLP-binding barrel"/>
    <property type="match status" value="1"/>
</dbReference>
<gene>
    <name evidence="10" type="primary">alr</name>
    <name evidence="10" type="ORF">QG404_12365</name>
</gene>
<dbReference type="InterPro" id="IPR020622">
    <property type="entry name" value="Ala_racemase_pyridoxalP-BS"/>
</dbReference>
<comment type="pathway">
    <text evidence="7 8">Amino-acid biosynthesis; D-alanine biosynthesis; D-alanine from L-alanine: step 1/1.</text>
</comment>
<dbReference type="EC" id="5.1.1.1" evidence="8"/>
<evidence type="ECO:0000256" key="8">
    <source>
        <dbReference type="HAMAP-Rule" id="MF_01201"/>
    </source>
</evidence>
<dbReference type="PANTHER" id="PTHR30511:SF4">
    <property type="entry name" value="ALANINE RACEMASE, BIOSYNTHETIC"/>
    <property type="match status" value="1"/>
</dbReference>
<feature type="active site" description="Proton acceptor; specific for D-alanine" evidence="8">
    <location>
        <position position="34"/>
    </location>
</feature>
<dbReference type="Gene3D" id="2.40.37.10">
    <property type="entry name" value="Lyase, Ornithine Decarboxylase, Chain A, domain 1"/>
    <property type="match status" value="1"/>
</dbReference>